<name>A0A1I3DQD7_9FIRM</name>
<dbReference type="EMBL" id="FOQA01000004">
    <property type="protein sequence ID" value="SFH88954.1"/>
    <property type="molecule type" value="Genomic_DNA"/>
</dbReference>
<evidence type="ECO:0000313" key="2">
    <source>
        <dbReference type="EMBL" id="SFH88954.1"/>
    </source>
</evidence>
<dbReference type="AlphaFoldDB" id="A0A1I3DQD7"/>
<keyword evidence="3" id="KW-1185">Reference proteome</keyword>
<accession>A0A1I3DQD7</accession>
<evidence type="ECO:0000313" key="3">
    <source>
        <dbReference type="Proteomes" id="UP000199287"/>
    </source>
</evidence>
<gene>
    <name evidence="2" type="ORF">SAMN05192551_10462</name>
</gene>
<protein>
    <submittedName>
        <fullName evidence="2">Uncharacterized protein</fullName>
    </submittedName>
</protein>
<proteinExistence type="predicted"/>
<sequence>MEYLEKIKKGYFDIAMLLRFLLLIKATLSINGTLLAYFNSIRNSC</sequence>
<keyword evidence="1" id="KW-0472">Membrane</keyword>
<dbReference type="Proteomes" id="UP000199287">
    <property type="component" value="Unassembled WGS sequence"/>
</dbReference>
<evidence type="ECO:0000256" key="1">
    <source>
        <dbReference type="SAM" id="Phobius"/>
    </source>
</evidence>
<feature type="transmembrane region" description="Helical" evidence="1">
    <location>
        <begin position="20"/>
        <end position="38"/>
    </location>
</feature>
<dbReference type="STRING" id="69895.SAMN05192551_10462"/>
<organism evidence="2 3">
    <name type="scientific">Tindallia magadiensis</name>
    <dbReference type="NCBI Taxonomy" id="69895"/>
    <lineage>
        <taxon>Bacteria</taxon>
        <taxon>Bacillati</taxon>
        <taxon>Bacillota</taxon>
        <taxon>Clostridia</taxon>
        <taxon>Peptostreptococcales</taxon>
        <taxon>Tindalliaceae</taxon>
        <taxon>Tindallia</taxon>
    </lineage>
</organism>
<reference evidence="3" key="1">
    <citation type="submission" date="2016-10" db="EMBL/GenBank/DDBJ databases">
        <authorList>
            <person name="Varghese N."/>
            <person name="Submissions S."/>
        </authorList>
    </citation>
    <scope>NUCLEOTIDE SEQUENCE [LARGE SCALE GENOMIC DNA]</scope>
    <source>
        <strain evidence="3">Z-7934</strain>
    </source>
</reference>
<keyword evidence="1" id="KW-1133">Transmembrane helix</keyword>
<keyword evidence="1" id="KW-0812">Transmembrane</keyword>